<dbReference type="GeneTree" id="ENSGT00940000158386"/>
<dbReference type="AlphaFoldDB" id="A0A8C6KYE0"/>
<evidence type="ECO:0000259" key="1">
    <source>
        <dbReference type="Pfam" id="PF00079"/>
    </source>
</evidence>
<dbReference type="PANTHER" id="PTHR11461">
    <property type="entry name" value="SERINE PROTEASE INHIBITOR, SERPIN"/>
    <property type="match status" value="1"/>
</dbReference>
<dbReference type="Proteomes" id="UP000694548">
    <property type="component" value="Chromosome sgr11"/>
</dbReference>
<keyword evidence="3" id="KW-1185">Reference proteome</keyword>
<dbReference type="Gene3D" id="3.30.497.10">
    <property type="entry name" value="Antithrombin, subunit I, domain 2"/>
    <property type="match status" value="1"/>
</dbReference>
<evidence type="ECO:0000313" key="3">
    <source>
        <dbReference type="Proteomes" id="UP000694548"/>
    </source>
</evidence>
<dbReference type="SUPFAM" id="SSF56574">
    <property type="entry name" value="Serpins"/>
    <property type="match status" value="1"/>
</dbReference>
<dbReference type="Gene3D" id="2.30.39.10">
    <property type="entry name" value="Alpha-1-antitrypsin, domain 1"/>
    <property type="match status" value="1"/>
</dbReference>
<dbReference type="InterPro" id="IPR000215">
    <property type="entry name" value="Serpin_fam"/>
</dbReference>
<dbReference type="InterPro" id="IPR042185">
    <property type="entry name" value="Serpin_sf_2"/>
</dbReference>
<name>A0A8C6KYE0_NOTFU</name>
<evidence type="ECO:0000313" key="2">
    <source>
        <dbReference type="Ensembl" id="ENSNFUP00015011236.1"/>
    </source>
</evidence>
<dbReference type="PROSITE" id="PS00284">
    <property type="entry name" value="SERPIN"/>
    <property type="match status" value="1"/>
</dbReference>
<dbReference type="GO" id="GO:0005615">
    <property type="term" value="C:extracellular space"/>
    <property type="evidence" value="ECO:0007669"/>
    <property type="project" value="InterPro"/>
</dbReference>
<dbReference type="GO" id="GO:0004867">
    <property type="term" value="F:serine-type endopeptidase inhibitor activity"/>
    <property type="evidence" value="ECO:0007669"/>
    <property type="project" value="InterPro"/>
</dbReference>
<protein>
    <recommendedName>
        <fullName evidence="1">Serpin domain-containing protein</fullName>
    </recommendedName>
</protein>
<dbReference type="InterPro" id="IPR036186">
    <property type="entry name" value="Serpin_sf"/>
</dbReference>
<reference evidence="2" key="3">
    <citation type="submission" date="2025-09" db="UniProtKB">
        <authorList>
            <consortium name="Ensembl"/>
        </authorList>
    </citation>
    <scope>IDENTIFICATION</scope>
</reference>
<reference evidence="2" key="2">
    <citation type="submission" date="2025-08" db="UniProtKB">
        <authorList>
            <consortium name="Ensembl"/>
        </authorList>
    </citation>
    <scope>IDENTIFICATION</scope>
</reference>
<dbReference type="InterPro" id="IPR023796">
    <property type="entry name" value="Serpin_dom"/>
</dbReference>
<feature type="domain" description="Serpin" evidence="1">
    <location>
        <begin position="16"/>
        <end position="99"/>
    </location>
</feature>
<dbReference type="Ensembl" id="ENSNFUT00015011798.1">
    <property type="protein sequence ID" value="ENSNFUP00015011236.1"/>
    <property type="gene ID" value="ENSNFUG00015005537.1"/>
</dbReference>
<dbReference type="PANTHER" id="PTHR11461:SF20">
    <property type="entry name" value="ALPHA-2-ANTIPLASMIN"/>
    <property type="match status" value="1"/>
</dbReference>
<reference evidence="2" key="1">
    <citation type="submission" date="2014-08" db="EMBL/GenBank/DDBJ databases">
        <authorList>
            <person name="Senf B."/>
            <person name="Petzold A."/>
            <person name="Downie B.R."/>
            <person name="Koch P."/>
            <person name="Platzer M."/>
        </authorList>
    </citation>
    <scope>NUCLEOTIDE SEQUENCE [LARGE SCALE GENOMIC DNA]</scope>
    <source>
        <strain evidence="2">GRZ</strain>
    </source>
</reference>
<dbReference type="InterPro" id="IPR023795">
    <property type="entry name" value="Serpin_CS"/>
</dbReference>
<dbReference type="InterPro" id="IPR042178">
    <property type="entry name" value="Serpin_sf_1"/>
</dbReference>
<dbReference type="Pfam" id="PF00079">
    <property type="entry name" value="Serpin"/>
    <property type="match status" value="1"/>
</dbReference>
<proteinExistence type="predicted"/>
<sequence length="105" mass="11361">MEAHFMNDLFPSLWMSPSGLGSLFSGPDLSGISDEPLRVSSVHHATTIEIREEGVEASATTVVTHTRSISHFSVNSPFLFALVDDATLVPFFMGVITNPVPMMVP</sequence>
<organism evidence="2 3">
    <name type="scientific">Nothobranchius furzeri</name>
    <name type="common">Turquoise killifish</name>
    <dbReference type="NCBI Taxonomy" id="105023"/>
    <lineage>
        <taxon>Eukaryota</taxon>
        <taxon>Metazoa</taxon>
        <taxon>Chordata</taxon>
        <taxon>Craniata</taxon>
        <taxon>Vertebrata</taxon>
        <taxon>Euteleostomi</taxon>
        <taxon>Actinopterygii</taxon>
        <taxon>Neopterygii</taxon>
        <taxon>Teleostei</taxon>
        <taxon>Neoteleostei</taxon>
        <taxon>Acanthomorphata</taxon>
        <taxon>Ovalentaria</taxon>
        <taxon>Atherinomorphae</taxon>
        <taxon>Cyprinodontiformes</taxon>
        <taxon>Nothobranchiidae</taxon>
        <taxon>Nothobranchius</taxon>
    </lineage>
</organism>
<accession>A0A8C6KYE0</accession>